<name>A0A511AYT4_9PROT</name>
<protein>
    <submittedName>
        <fullName evidence="2">Uncharacterized protein</fullName>
    </submittedName>
</protein>
<feature type="region of interest" description="Disordered" evidence="1">
    <location>
        <begin position="130"/>
        <end position="163"/>
    </location>
</feature>
<dbReference type="AlphaFoldDB" id="A0A511AYT4"/>
<proteinExistence type="predicted"/>
<dbReference type="RefSeq" id="WP_228118373.1">
    <property type="nucleotide sequence ID" value="NZ_BARC01000011.1"/>
</dbReference>
<dbReference type="EMBL" id="BJUZ01000001">
    <property type="protein sequence ID" value="GEK93374.1"/>
    <property type="molecule type" value="Genomic_DNA"/>
</dbReference>
<evidence type="ECO:0000256" key="1">
    <source>
        <dbReference type="SAM" id="MobiDB-lite"/>
    </source>
</evidence>
<keyword evidence="3" id="KW-1185">Reference proteome</keyword>
<comment type="caution">
    <text evidence="2">The sequence shown here is derived from an EMBL/GenBank/DDBJ whole genome shotgun (WGS) entry which is preliminary data.</text>
</comment>
<evidence type="ECO:0000313" key="3">
    <source>
        <dbReference type="Proteomes" id="UP000321230"/>
    </source>
</evidence>
<evidence type="ECO:0000313" key="2">
    <source>
        <dbReference type="EMBL" id="GEK93374.1"/>
    </source>
</evidence>
<dbReference type="Proteomes" id="UP000321230">
    <property type="component" value="Unassembled WGS sequence"/>
</dbReference>
<feature type="compositionally biased region" description="Basic and acidic residues" evidence="1">
    <location>
        <begin position="150"/>
        <end position="163"/>
    </location>
</feature>
<organism evidence="2 3">
    <name type="scientific">Gluconobacter wancherniae NBRC 103581</name>
    <dbReference type="NCBI Taxonomy" id="656744"/>
    <lineage>
        <taxon>Bacteria</taxon>
        <taxon>Pseudomonadati</taxon>
        <taxon>Pseudomonadota</taxon>
        <taxon>Alphaproteobacteria</taxon>
        <taxon>Acetobacterales</taxon>
        <taxon>Acetobacteraceae</taxon>
        <taxon>Gluconobacter</taxon>
    </lineage>
</organism>
<sequence length="522" mass="55469">MMLQIPATFDRANVPAMAFLKVLPAEQRGVFHSLMDALKSARDVVFRVGGRALDDAQVAQMACEHVEVLRRVLPELEFTRFILRDEDGALYSPHLVERQIRREERAAARAEQQRRLEEFKVRQEAGEFAPEAGVKARTSRANASKGGRPRKGEKAEDAYVHREREAVEQREMRLLSSIDGGAISETENQNQFSKAVLVSGVSVSKPVSGFSVDLELEKDISPSDSTKPAETDKPALEISEALISQTVARVLKVGCLPDGQAGFAKSICGRFLRDGVPADVLVEAVKQHTEKMDVSCKLAGATAWTDLTASSGIRNGNNVLFDLNIKGVGSASGAVQFYINEALVSTADVDLSGFGGGLTTVGFGVVDDLYGENCSLNYGIVADYPTIGASITRLWPSKAGAHADWTGAGVSGLAASPPSGNGYSSTQAGQAMSFTSNGITLDESTHEIAGLRLTAYGSAMENAPQHLTGKITSASTDQLGAQKAMSIVNTGLVWAFDTDPATGKPWSAAALSALEFGLISGS</sequence>
<gene>
    <name evidence="2" type="ORF">GWA01_11440</name>
</gene>
<accession>A0A511AYT4</accession>
<reference evidence="2 3" key="1">
    <citation type="submission" date="2019-07" db="EMBL/GenBank/DDBJ databases">
        <title>Whole genome shotgun sequence of Gluconobacter wancherniae NBRC 103581.</title>
        <authorList>
            <person name="Hosoyama A."/>
            <person name="Uohara A."/>
            <person name="Ohji S."/>
            <person name="Ichikawa N."/>
        </authorList>
    </citation>
    <scope>NUCLEOTIDE SEQUENCE [LARGE SCALE GENOMIC DNA]</scope>
    <source>
        <strain evidence="2 3">NBRC 103581</strain>
    </source>
</reference>